<dbReference type="EMBL" id="JAMOIM010000016">
    <property type="protein sequence ID" value="MCW6510592.1"/>
    <property type="molecule type" value="Genomic_DNA"/>
</dbReference>
<reference evidence="5" key="1">
    <citation type="submission" date="2022-05" db="EMBL/GenBank/DDBJ databases">
        <authorList>
            <person name="Pankratov T."/>
        </authorList>
    </citation>
    <scope>NUCLEOTIDE SEQUENCE</scope>
    <source>
        <strain evidence="5">BP6-180914</strain>
    </source>
</reference>
<evidence type="ECO:0000313" key="6">
    <source>
        <dbReference type="Proteomes" id="UP001165667"/>
    </source>
</evidence>
<keyword evidence="2" id="KW-0238">DNA-binding</keyword>
<dbReference type="GO" id="GO:0000976">
    <property type="term" value="F:transcription cis-regulatory region binding"/>
    <property type="evidence" value="ECO:0007669"/>
    <property type="project" value="TreeGrafter"/>
</dbReference>
<evidence type="ECO:0000259" key="4">
    <source>
        <dbReference type="PROSITE" id="PS01124"/>
    </source>
</evidence>
<evidence type="ECO:0000256" key="1">
    <source>
        <dbReference type="ARBA" id="ARBA00023015"/>
    </source>
</evidence>
<comment type="caution">
    <text evidence="5">The sequence shown here is derived from an EMBL/GenBank/DDBJ whole genome shotgun (WGS) entry which is preliminary data.</text>
</comment>
<keyword evidence="1" id="KW-0805">Transcription regulation</keyword>
<dbReference type="InterPro" id="IPR018060">
    <property type="entry name" value="HTH_AraC"/>
</dbReference>
<dbReference type="InterPro" id="IPR009057">
    <property type="entry name" value="Homeodomain-like_sf"/>
</dbReference>
<dbReference type="Pfam" id="PF12625">
    <property type="entry name" value="Arabinose_bd"/>
    <property type="match status" value="1"/>
</dbReference>
<dbReference type="PANTHER" id="PTHR47894:SF4">
    <property type="entry name" value="HTH-TYPE TRANSCRIPTIONAL REGULATOR GADX"/>
    <property type="match status" value="1"/>
</dbReference>
<dbReference type="AlphaFoldDB" id="A0AA42CPN3"/>
<dbReference type="GO" id="GO:0005829">
    <property type="term" value="C:cytosol"/>
    <property type="evidence" value="ECO:0007669"/>
    <property type="project" value="TreeGrafter"/>
</dbReference>
<dbReference type="Pfam" id="PF12833">
    <property type="entry name" value="HTH_18"/>
    <property type="match status" value="1"/>
</dbReference>
<dbReference type="RefSeq" id="WP_282586963.1">
    <property type="nucleotide sequence ID" value="NZ_JAMOIM010000016.1"/>
</dbReference>
<sequence>MRQICSTTREDRLSRIPEVSDAHILIAAVEGLPEALYAGGVDPHRMLRAAGFDSKVVRLDLKRYCALFELAADQTGNDTFGLQFGRDCAPERLGLIGEIVLASPTLGAALDNLARLFAYHQQNTDAVFKRAGDVWRLEYRILDGRILQRRQNAELTLGALLNLLRRCLGPSWIPDEVHFEHPQPDDIRMHRRVFGAPVYFSMETNALVFPDPGLSRPMPGADPARMIWLRDRLIRLAGSTGTLSLTDQVAGEIRSRLPSGYPHIEDVADALRMTRWTLQRRLMEQGQVFSDLVETTRRRLAELHLGAAHMPIRDIADVLGYSELSAFTRACVRWFDEPPSRVRERIRSAG</sequence>
<dbReference type="PROSITE" id="PS01124">
    <property type="entry name" value="HTH_ARAC_FAMILY_2"/>
    <property type="match status" value="1"/>
</dbReference>
<dbReference type="Proteomes" id="UP001165667">
    <property type="component" value="Unassembled WGS sequence"/>
</dbReference>
<evidence type="ECO:0000256" key="2">
    <source>
        <dbReference type="ARBA" id="ARBA00023125"/>
    </source>
</evidence>
<accession>A0AA42CPN3</accession>
<gene>
    <name evidence="5" type="ORF">M8523_21470</name>
</gene>
<keyword evidence="3" id="KW-0804">Transcription</keyword>
<organism evidence="5 6">
    <name type="scientific">Lichenifustis flavocetrariae</name>
    <dbReference type="NCBI Taxonomy" id="2949735"/>
    <lineage>
        <taxon>Bacteria</taxon>
        <taxon>Pseudomonadati</taxon>
        <taxon>Pseudomonadota</taxon>
        <taxon>Alphaproteobacteria</taxon>
        <taxon>Hyphomicrobiales</taxon>
        <taxon>Lichenihabitantaceae</taxon>
        <taxon>Lichenifustis</taxon>
    </lineage>
</organism>
<dbReference type="SMART" id="SM00342">
    <property type="entry name" value="HTH_ARAC"/>
    <property type="match status" value="1"/>
</dbReference>
<evidence type="ECO:0000313" key="5">
    <source>
        <dbReference type="EMBL" id="MCW6510592.1"/>
    </source>
</evidence>
<dbReference type="GO" id="GO:0003700">
    <property type="term" value="F:DNA-binding transcription factor activity"/>
    <property type="evidence" value="ECO:0007669"/>
    <property type="project" value="InterPro"/>
</dbReference>
<dbReference type="SUPFAM" id="SSF46689">
    <property type="entry name" value="Homeodomain-like"/>
    <property type="match status" value="1"/>
</dbReference>
<keyword evidence="6" id="KW-1185">Reference proteome</keyword>
<dbReference type="Gene3D" id="1.10.10.60">
    <property type="entry name" value="Homeodomain-like"/>
    <property type="match status" value="1"/>
</dbReference>
<protein>
    <submittedName>
        <fullName evidence="5">AraC family transcriptional regulator</fullName>
    </submittedName>
</protein>
<evidence type="ECO:0000256" key="3">
    <source>
        <dbReference type="ARBA" id="ARBA00023163"/>
    </source>
</evidence>
<dbReference type="InterPro" id="IPR032687">
    <property type="entry name" value="AraC-type_N"/>
</dbReference>
<proteinExistence type="predicted"/>
<dbReference type="PANTHER" id="PTHR47894">
    <property type="entry name" value="HTH-TYPE TRANSCRIPTIONAL REGULATOR GADX"/>
    <property type="match status" value="1"/>
</dbReference>
<feature type="domain" description="HTH araC/xylS-type" evidence="4">
    <location>
        <begin position="247"/>
        <end position="345"/>
    </location>
</feature>
<name>A0AA42CPN3_9HYPH</name>